<organism evidence="1 2">
    <name type="scientific">Leptidea sinapis</name>
    <dbReference type="NCBI Taxonomy" id="189913"/>
    <lineage>
        <taxon>Eukaryota</taxon>
        <taxon>Metazoa</taxon>
        <taxon>Ecdysozoa</taxon>
        <taxon>Arthropoda</taxon>
        <taxon>Hexapoda</taxon>
        <taxon>Insecta</taxon>
        <taxon>Pterygota</taxon>
        <taxon>Neoptera</taxon>
        <taxon>Endopterygota</taxon>
        <taxon>Lepidoptera</taxon>
        <taxon>Glossata</taxon>
        <taxon>Ditrysia</taxon>
        <taxon>Papilionoidea</taxon>
        <taxon>Pieridae</taxon>
        <taxon>Dismorphiinae</taxon>
        <taxon>Leptidea</taxon>
    </lineage>
</organism>
<evidence type="ECO:0000313" key="2">
    <source>
        <dbReference type="Proteomes" id="UP000324832"/>
    </source>
</evidence>
<protein>
    <submittedName>
        <fullName evidence="1">Uncharacterized protein</fullName>
    </submittedName>
</protein>
<dbReference type="Proteomes" id="UP000324832">
    <property type="component" value="Unassembled WGS sequence"/>
</dbReference>
<gene>
    <name evidence="1" type="ORF">LSINAPIS_LOCUS15189</name>
</gene>
<dbReference type="AlphaFoldDB" id="A0A5E4R912"/>
<reference evidence="1 2" key="1">
    <citation type="submission" date="2017-07" db="EMBL/GenBank/DDBJ databases">
        <authorList>
            <person name="Talla V."/>
            <person name="Backstrom N."/>
        </authorList>
    </citation>
    <scope>NUCLEOTIDE SEQUENCE [LARGE SCALE GENOMIC DNA]</scope>
</reference>
<evidence type="ECO:0000313" key="1">
    <source>
        <dbReference type="EMBL" id="VVD05702.1"/>
    </source>
</evidence>
<sequence length="194" mass="22365">MFLTSTLPVLTENINSIQQDIAELKALKVDIAEIKLLKTDMSEMKASLEFIHQSVDALSSKITDIDREVQELRKTKNYVTTLKKQFEEILTGQREHEQRARLNNMEIKGVPLSNNENLFSLIIKIGEVIKYPITKDQINYIARVPIRNDKRNKSIIVSLHNRYIKDDFIAAARTRTITPTDLNLRGDNRIFINA</sequence>
<dbReference type="EMBL" id="FZQP02007007">
    <property type="protein sequence ID" value="VVD05702.1"/>
    <property type="molecule type" value="Genomic_DNA"/>
</dbReference>
<name>A0A5E4R912_9NEOP</name>
<proteinExistence type="predicted"/>
<accession>A0A5E4R912</accession>
<keyword evidence="2" id="KW-1185">Reference proteome</keyword>